<dbReference type="SMART" id="SM00320">
    <property type="entry name" value="WD40"/>
    <property type="match status" value="4"/>
</dbReference>
<evidence type="ECO:0000313" key="8">
    <source>
        <dbReference type="EMBL" id="KAJ3565861.1"/>
    </source>
</evidence>
<sequence length="696" mass="75431">MAKHPRKKQRLESSALSIPRNSGATSRKPSKKSSKRKDKQAIQPLGSEAALARLLDEESKDDEERRLESRLFGVSYVPAGQSSSSRHVAEGGLVFELDEDDNEQDESGGRQMAGMLDSDLFFVDDGLGQDIPDYTPIPEPFSKSDSEPESDAESSSAEEDSNDESDSQPSSSSSPPTPKPTSPKPHPRIKKPAWTDTSTSPHQISLLSGPARLRKLRHFADEDEITEKDYESRLRAQFERINPEPSWAQRARKQNREERELRGDEVENTEEGDPAQDSDGAEDVFAEEKRNLFTSTTGILKAVERRRKGAVVLPSGTLSIERLRDVNLSTQGSASGEVKVAAFHPSDRVPILCVGTSDRRVRLYNVDGHTSPLLQTLHTPSLPLTSSTSALFHPSGSSLLLSGPRPYFFTHDLQTGSTTKHERGLWGTTFTNNHSSIDVGMKRSRNARGEGAESVHLTSFSPSGDLLAVAAGKGAQVHFVDWKSGAGQVIGSVKCSLGGGGVAGMWWYDGSSSSDVLGDVGVGPRTHLAVLTSDAEVYLWDVGERRCVRRWKDEGGFRGAGRALAGTQTGGAYMAVGSSSGLVNVYNSTSYSLRPSDASKTPKPIKSIGNLTTAISGLKFNHDSQLLAVASKEKKDSMRLIHVPTLTSFANWPTQSTPLGIVTALDFSPKSEYVAIGNKRGRVLLYHLRDYGAGAD</sequence>
<protein>
    <recommendedName>
        <fullName evidence="10">WD40 repeat-like protein</fullName>
    </recommendedName>
</protein>
<feature type="region of interest" description="Disordered" evidence="7">
    <location>
        <begin position="1"/>
        <end position="212"/>
    </location>
</feature>
<evidence type="ECO:0000256" key="2">
    <source>
        <dbReference type="ARBA" id="ARBA00022552"/>
    </source>
</evidence>
<evidence type="ECO:0000256" key="6">
    <source>
        <dbReference type="ARBA" id="ARBA00025767"/>
    </source>
</evidence>
<keyword evidence="3" id="KW-0853">WD repeat</keyword>
<comment type="similarity">
    <text evidence="6">Belongs to the WD repeat UTP18 family.</text>
</comment>
<feature type="compositionally biased region" description="Acidic residues" evidence="7">
    <location>
        <begin position="147"/>
        <end position="166"/>
    </location>
</feature>
<keyword evidence="4" id="KW-0677">Repeat</keyword>
<proteinExistence type="inferred from homology"/>
<evidence type="ECO:0000256" key="1">
    <source>
        <dbReference type="ARBA" id="ARBA00004604"/>
    </source>
</evidence>
<dbReference type="Gene3D" id="2.130.10.10">
    <property type="entry name" value="YVTN repeat-like/Quinoprotein amine dehydrogenase"/>
    <property type="match status" value="1"/>
</dbReference>
<dbReference type="PANTHER" id="PTHR18359">
    <property type="entry name" value="WD-REPEAT PROTEIN-RELATED"/>
    <property type="match status" value="1"/>
</dbReference>
<evidence type="ECO:0008006" key="10">
    <source>
        <dbReference type="Google" id="ProtNLM"/>
    </source>
</evidence>
<keyword evidence="5" id="KW-0539">Nucleus</keyword>
<evidence type="ECO:0000256" key="3">
    <source>
        <dbReference type="ARBA" id="ARBA00022574"/>
    </source>
</evidence>
<feature type="compositionally biased region" description="Basic and acidic residues" evidence="7">
    <location>
        <begin position="254"/>
        <end position="265"/>
    </location>
</feature>
<dbReference type="InterPro" id="IPR036322">
    <property type="entry name" value="WD40_repeat_dom_sf"/>
</dbReference>
<feature type="compositionally biased region" description="Acidic residues" evidence="7">
    <location>
        <begin position="266"/>
        <end position="280"/>
    </location>
</feature>
<dbReference type="GO" id="GO:0032040">
    <property type="term" value="C:small-subunit processome"/>
    <property type="evidence" value="ECO:0007669"/>
    <property type="project" value="TreeGrafter"/>
</dbReference>
<reference evidence="8" key="1">
    <citation type="submission" date="2022-07" db="EMBL/GenBank/DDBJ databases">
        <title>Genome Sequence of Leucocoprinus birnbaumii.</title>
        <authorList>
            <person name="Buettner E."/>
        </authorList>
    </citation>
    <scope>NUCLEOTIDE SEQUENCE</scope>
    <source>
        <strain evidence="8">VT141</strain>
    </source>
</reference>
<comment type="subcellular location">
    <subcellularLocation>
        <location evidence="1">Nucleus</location>
        <location evidence="1">Nucleolus</location>
    </subcellularLocation>
</comment>
<dbReference type="GO" id="GO:0034388">
    <property type="term" value="C:Pwp2p-containing subcomplex of 90S preribosome"/>
    <property type="evidence" value="ECO:0007669"/>
    <property type="project" value="TreeGrafter"/>
</dbReference>
<feature type="compositionally biased region" description="Acidic residues" evidence="7">
    <location>
        <begin position="96"/>
        <end position="106"/>
    </location>
</feature>
<name>A0AAD5VPD5_9AGAR</name>
<feature type="compositionally biased region" description="Pro residues" evidence="7">
    <location>
        <begin position="175"/>
        <end position="184"/>
    </location>
</feature>
<dbReference type="PANTHER" id="PTHR18359:SF0">
    <property type="entry name" value="U3 SMALL NUCLEOLAR RNA-ASSOCIATED PROTEIN 18 HOMOLOG"/>
    <property type="match status" value="1"/>
</dbReference>
<keyword evidence="2" id="KW-0698">rRNA processing</keyword>
<feature type="compositionally biased region" description="Polar residues" evidence="7">
    <location>
        <begin position="12"/>
        <end position="25"/>
    </location>
</feature>
<comment type="caution">
    <text evidence="8">The sequence shown here is derived from an EMBL/GenBank/DDBJ whole genome shotgun (WGS) entry which is preliminary data.</text>
</comment>
<feature type="compositionally biased region" description="Basic residues" evidence="7">
    <location>
        <begin position="28"/>
        <end position="38"/>
    </location>
</feature>
<evidence type="ECO:0000256" key="5">
    <source>
        <dbReference type="ARBA" id="ARBA00023242"/>
    </source>
</evidence>
<accession>A0AAD5VPD5</accession>
<gene>
    <name evidence="8" type="ORF">NP233_g7370</name>
</gene>
<keyword evidence="9" id="KW-1185">Reference proteome</keyword>
<evidence type="ECO:0000256" key="4">
    <source>
        <dbReference type="ARBA" id="ARBA00022737"/>
    </source>
</evidence>
<dbReference type="GO" id="GO:0006364">
    <property type="term" value="P:rRNA processing"/>
    <property type="evidence" value="ECO:0007669"/>
    <property type="project" value="UniProtKB-KW"/>
</dbReference>
<dbReference type="InterPro" id="IPR001680">
    <property type="entry name" value="WD40_rpt"/>
</dbReference>
<feature type="compositionally biased region" description="Polar residues" evidence="7">
    <location>
        <begin position="195"/>
        <end position="206"/>
    </location>
</feature>
<dbReference type="SUPFAM" id="SSF50978">
    <property type="entry name" value="WD40 repeat-like"/>
    <property type="match status" value="1"/>
</dbReference>
<organism evidence="8 9">
    <name type="scientific">Leucocoprinus birnbaumii</name>
    <dbReference type="NCBI Taxonomy" id="56174"/>
    <lineage>
        <taxon>Eukaryota</taxon>
        <taxon>Fungi</taxon>
        <taxon>Dikarya</taxon>
        <taxon>Basidiomycota</taxon>
        <taxon>Agaricomycotina</taxon>
        <taxon>Agaricomycetes</taxon>
        <taxon>Agaricomycetidae</taxon>
        <taxon>Agaricales</taxon>
        <taxon>Agaricineae</taxon>
        <taxon>Agaricaceae</taxon>
        <taxon>Leucocoprinus</taxon>
    </lineage>
</organism>
<dbReference type="InterPro" id="IPR015943">
    <property type="entry name" value="WD40/YVTN_repeat-like_dom_sf"/>
</dbReference>
<evidence type="ECO:0000313" key="9">
    <source>
        <dbReference type="Proteomes" id="UP001213000"/>
    </source>
</evidence>
<feature type="compositionally biased region" description="Basic and acidic residues" evidence="7">
    <location>
        <begin position="54"/>
        <end position="69"/>
    </location>
</feature>
<dbReference type="InterPro" id="IPR045161">
    <property type="entry name" value="Utp18"/>
</dbReference>
<dbReference type="SUPFAM" id="SSF117289">
    <property type="entry name" value="Nucleoporin domain"/>
    <property type="match status" value="1"/>
</dbReference>
<dbReference type="EMBL" id="JANIEX010000533">
    <property type="protein sequence ID" value="KAJ3565861.1"/>
    <property type="molecule type" value="Genomic_DNA"/>
</dbReference>
<dbReference type="Proteomes" id="UP001213000">
    <property type="component" value="Unassembled WGS sequence"/>
</dbReference>
<dbReference type="AlphaFoldDB" id="A0AAD5VPD5"/>
<feature type="region of interest" description="Disordered" evidence="7">
    <location>
        <begin position="241"/>
        <end position="280"/>
    </location>
</feature>
<evidence type="ECO:0000256" key="7">
    <source>
        <dbReference type="SAM" id="MobiDB-lite"/>
    </source>
</evidence>